<feature type="domain" description="Importin N-terminal" evidence="7">
    <location>
        <begin position="22"/>
        <end position="93"/>
    </location>
</feature>
<dbReference type="FunFam" id="1.25.10.10:FF:000027">
    <property type="entry name" value="Importin subunit beta-1"/>
    <property type="match status" value="1"/>
</dbReference>
<organism evidence="8 9">
    <name type="scientific">Ostreococcus lucimarinus (strain CCE9901)</name>
    <dbReference type="NCBI Taxonomy" id="436017"/>
    <lineage>
        <taxon>Eukaryota</taxon>
        <taxon>Viridiplantae</taxon>
        <taxon>Chlorophyta</taxon>
        <taxon>Mamiellophyceae</taxon>
        <taxon>Mamiellales</taxon>
        <taxon>Bathycoccaceae</taxon>
        <taxon>Ostreococcus</taxon>
    </lineage>
</organism>
<dbReference type="SUPFAM" id="SSF48371">
    <property type="entry name" value="ARM repeat"/>
    <property type="match status" value="1"/>
</dbReference>
<dbReference type="InterPro" id="IPR040122">
    <property type="entry name" value="Importin_beta"/>
</dbReference>
<dbReference type="GO" id="GO:0006606">
    <property type="term" value="P:protein import into nucleus"/>
    <property type="evidence" value="ECO:0007669"/>
    <property type="project" value="InterPro"/>
</dbReference>
<comment type="subcellular location">
    <subcellularLocation>
        <location evidence="1">Cytoplasm</location>
    </subcellularLocation>
</comment>
<evidence type="ECO:0000256" key="2">
    <source>
        <dbReference type="ARBA" id="ARBA00010907"/>
    </source>
</evidence>
<keyword evidence="5" id="KW-0677">Repeat</keyword>
<comment type="similarity">
    <text evidence="2">Belongs to the importin beta family. Importin beta-1 subfamily.</text>
</comment>
<dbReference type="OrthoDB" id="10263328at2759"/>
<keyword evidence="6" id="KW-0653">Protein transport</keyword>
<reference evidence="8 9" key="1">
    <citation type="journal article" date="2007" name="Proc. Natl. Acad. Sci. U.S.A.">
        <title>The tiny eukaryote Ostreococcus provides genomic insights into the paradox of plankton speciation.</title>
        <authorList>
            <person name="Palenik B."/>
            <person name="Grimwood J."/>
            <person name="Aerts A."/>
            <person name="Rouze P."/>
            <person name="Salamov A."/>
            <person name="Putnam N."/>
            <person name="Dupont C."/>
            <person name="Jorgensen R."/>
            <person name="Derelle E."/>
            <person name="Rombauts S."/>
            <person name="Zhou K."/>
            <person name="Otillar R."/>
            <person name="Merchant S.S."/>
            <person name="Podell S."/>
            <person name="Gaasterland T."/>
            <person name="Napoli C."/>
            <person name="Gendler K."/>
            <person name="Manuell A."/>
            <person name="Tai V."/>
            <person name="Vallon O."/>
            <person name="Piganeau G."/>
            <person name="Jancek S."/>
            <person name="Heijde M."/>
            <person name="Jabbari K."/>
            <person name="Bowler C."/>
            <person name="Lohr M."/>
            <person name="Robbens S."/>
            <person name="Werner G."/>
            <person name="Dubchak I."/>
            <person name="Pazour G.J."/>
            <person name="Ren Q."/>
            <person name="Paulsen I."/>
            <person name="Delwiche C."/>
            <person name="Schmutz J."/>
            <person name="Rokhsar D."/>
            <person name="Van de Peer Y."/>
            <person name="Moreau H."/>
            <person name="Grigoriev I.V."/>
        </authorList>
    </citation>
    <scope>NUCLEOTIDE SEQUENCE [LARGE SCALE GENOMIC DNA]</scope>
    <source>
        <strain evidence="8 9">CCE9901</strain>
    </source>
</reference>
<dbReference type="Pfam" id="PF25574">
    <property type="entry name" value="TPR_IMB1"/>
    <property type="match status" value="1"/>
</dbReference>
<dbReference type="OMA" id="QQYQERW"/>
<dbReference type="InterPro" id="IPR016024">
    <property type="entry name" value="ARM-type_fold"/>
</dbReference>
<keyword evidence="3" id="KW-0813">Transport</keyword>
<protein>
    <recommendedName>
        <fullName evidence="7">Importin N-terminal domain-containing protein</fullName>
    </recommendedName>
</protein>
<dbReference type="PANTHER" id="PTHR10527">
    <property type="entry name" value="IMPORTIN BETA"/>
    <property type="match status" value="1"/>
</dbReference>
<dbReference type="GO" id="GO:0031267">
    <property type="term" value="F:small GTPase binding"/>
    <property type="evidence" value="ECO:0007669"/>
    <property type="project" value="InterPro"/>
</dbReference>
<gene>
    <name evidence="8" type="ORF">OSTLU_36086</name>
</gene>
<dbReference type="AlphaFoldDB" id="A4RTG8"/>
<dbReference type="STRING" id="436017.A4RTG8"/>
<evidence type="ECO:0000313" key="8">
    <source>
        <dbReference type="EMBL" id="ABO94610.1"/>
    </source>
</evidence>
<keyword evidence="9" id="KW-1185">Reference proteome</keyword>
<dbReference type="eggNOG" id="KOG1241">
    <property type="taxonomic scope" value="Eukaryota"/>
</dbReference>
<sequence length="873" mass="95260">MTSITPILAATQSPDVAARVAAEDALKHAEASDAGAYAKALVDELACASAPLATRQLAGVILKNTLDAKDEAKRRELRERWMTRDAATREEIKRAAWGCLACGEAPVRSVAAQVVAKIAGAEVPRKAWPDLIPSLQRGAQGGGDAGAKQASLEALGYVCEEVDADDLEQADVNGVLTAVVSAMGRGETDVGVRLAATQALNNALYFAHENFEKAQERDFIMQCVCEATTCEDARVRVAAFEVLVGIAENYYEYMAAYIEAVYELTVKAAKQDQSEVGLQAIEFWSTICEEEIGRQDAIECGETDVKMFNFIATALGALVPMLLEQLTKQEDDQDEDENAWNLAMAGGICLGLVAQLVRDPVVEQVMAYIQANIRSSEWRQREAATFAFGAILEGPNPANLGGIAKEALPVLVMALKDDSTHVKDTTAWTIGRVFEFVHTDEHPMVDAQTFPQVLQAMMESLKDVPHVAGKVCWSVQNLVSAISQSDAGRRALVPYFQSIIQTLLITSERPDAEVGLKMECYESMNEILRSSTEENHPTVGQLIPHVLQKLSATLVGQEQMSSDMREKQADAQALLCGTLQVIIQVLGAASQETKEQTLFAHADSLMHAFLSVFSCRSSTVHEEAMLAVGALAYAVGENFIKYMDAFIPYVKLGLENHEEHQVCAVTVGVVGDICRALDDKIEPYCEPIVYLLLRDLGSEKLHRSVKPPILSCFGDLALATGASFEKFLSYVVGMLQSAMQLSANTNPDDEEMVDYNNELRNGIFEAYAGILQGLKLESMDASKLNGIREHVPFVVDFIEAVSKDPNCDSTVTRSMVGVLGDIANCFRGVGPVFAQKPFWNQFLSECASSPDDALRRDAAWARDNIQERMNEDR</sequence>
<dbReference type="HOGENOM" id="CLU_008296_0_0_1"/>
<keyword evidence="4" id="KW-0963">Cytoplasm</keyword>
<dbReference type="Pfam" id="PF03810">
    <property type="entry name" value="IBN_N"/>
    <property type="match status" value="1"/>
</dbReference>
<dbReference type="GeneID" id="5000228"/>
<evidence type="ECO:0000313" key="9">
    <source>
        <dbReference type="Proteomes" id="UP000001568"/>
    </source>
</evidence>
<dbReference type="PROSITE" id="PS50166">
    <property type="entry name" value="IMPORTIN_B_NT"/>
    <property type="match status" value="1"/>
</dbReference>
<evidence type="ECO:0000256" key="1">
    <source>
        <dbReference type="ARBA" id="ARBA00004496"/>
    </source>
</evidence>
<dbReference type="RefSeq" id="XP_001416317.1">
    <property type="nucleotide sequence ID" value="XM_001416280.1"/>
</dbReference>
<accession>A4RTG8</accession>
<dbReference type="Gene3D" id="1.25.10.10">
    <property type="entry name" value="Leucine-rich Repeat Variant"/>
    <property type="match status" value="1"/>
</dbReference>
<name>A4RTG8_OSTLU</name>
<dbReference type="GO" id="GO:0005737">
    <property type="term" value="C:cytoplasm"/>
    <property type="evidence" value="ECO:0007669"/>
    <property type="project" value="UniProtKB-SubCell"/>
</dbReference>
<proteinExistence type="inferred from homology"/>
<evidence type="ECO:0000256" key="3">
    <source>
        <dbReference type="ARBA" id="ARBA00022448"/>
    </source>
</evidence>
<dbReference type="InterPro" id="IPR011989">
    <property type="entry name" value="ARM-like"/>
</dbReference>
<evidence type="ECO:0000256" key="4">
    <source>
        <dbReference type="ARBA" id="ARBA00022490"/>
    </source>
</evidence>
<evidence type="ECO:0000256" key="6">
    <source>
        <dbReference type="ARBA" id="ARBA00022927"/>
    </source>
</evidence>
<dbReference type="EMBL" id="CP000582">
    <property type="protein sequence ID" value="ABO94610.1"/>
    <property type="molecule type" value="Genomic_DNA"/>
</dbReference>
<evidence type="ECO:0000259" key="7">
    <source>
        <dbReference type="PROSITE" id="PS50166"/>
    </source>
</evidence>
<dbReference type="KEGG" id="olu:OSTLU_36086"/>
<dbReference type="Gramene" id="ABO94610">
    <property type="protein sequence ID" value="ABO94610"/>
    <property type="gene ID" value="OSTLU_36086"/>
</dbReference>
<dbReference type="InterPro" id="IPR001494">
    <property type="entry name" value="Importin-beta_N"/>
</dbReference>
<dbReference type="Pfam" id="PF13513">
    <property type="entry name" value="HEAT_EZ"/>
    <property type="match status" value="1"/>
</dbReference>
<evidence type="ECO:0000256" key="5">
    <source>
        <dbReference type="ARBA" id="ARBA00022737"/>
    </source>
</evidence>
<dbReference type="SMART" id="SM00913">
    <property type="entry name" value="IBN_N"/>
    <property type="match status" value="1"/>
</dbReference>
<dbReference type="InterPro" id="IPR058584">
    <property type="entry name" value="IMB1_TNPO1-like_TPR"/>
</dbReference>
<dbReference type="Proteomes" id="UP000001568">
    <property type="component" value="Chromosome 2"/>
</dbReference>